<protein>
    <submittedName>
        <fullName evidence="4">Sugar transferase</fullName>
    </submittedName>
</protein>
<dbReference type="Pfam" id="PF02397">
    <property type="entry name" value="Bac_transf"/>
    <property type="match status" value="1"/>
</dbReference>
<dbReference type="Proteomes" id="UP000284024">
    <property type="component" value="Unassembled WGS sequence"/>
</dbReference>
<dbReference type="GO" id="GO:0016780">
    <property type="term" value="F:phosphotransferase activity, for other substituted phosphate groups"/>
    <property type="evidence" value="ECO:0007669"/>
    <property type="project" value="TreeGrafter"/>
</dbReference>
<keyword evidence="2" id="KW-0812">Transmembrane</keyword>
<gene>
    <name evidence="4" type="ORF">DW222_12145</name>
</gene>
<dbReference type="EMBL" id="QRJH01000006">
    <property type="protein sequence ID" value="RHH17415.1"/>
    <property type="molecule type" value="Genomic_DNA"/>
</dbReference>
<feature type="domain" description="Bacterial sugar transferase" evidence="3">
    <location>
        <begin position="35"/>
        <end position="227"/>
    </location>
</feature>
<dbReference type="RefSeq" id="WP_118235915.1">
    <property type="nucleotide sequence ID" value="NZ_JAQDEF010000006.1"/>
</dbReference>
<keyword evidence="2" id="KW-0472">Membrane</keyword>
<dbReference type="PANTHER" id="PTHR30576:SF0">
    <property type="entry name" value="UNDECAPRENYL-PHOSPHATE N-ACETYLGALACTOSAMINYL 1-PHOSPHATE TRANSFERASE-RELATED"/>
    <property type="match status" value="1"/>
</dbReference>
<keyword evidence="4" id="KW-0808">Transferase</keyword>
<evidence type="ECO:0000256" key="2">
    <source>
        <dbReference type="SAM" id="Phobius"/>
    </source>
</evidence>
<comment type="similarity">
    <text evidence="1">Belongs to the bacterial sugar transferase family.</text>
</comment>
<name>A0A414W088_9FIRM</name>
<reference evidence="4 5" key="1">
    <citation type="submission" date="2018-08" db="EMBL/GenBank/DDBJ databases">
        <title>A genome reference for cultivated species of the human gut microbiota.</title>
        <authorList>
            <person name="Zou Y."/>
            <person name="Xue W."/>
            <person name="Luo G."/>
        </authorList>
    </citation>
    <scope>NUCLEOTIDE SEQUENCE [LARGE SCALE GENOMIC DNA]</scope>
    <source>
        <strain evidence="4 5">AM18-2AC</strain>
    </source>
</reference>
<evidence type="ECO:0000313" key="4">
    <source>
        <dbReference type="EMBL" id="RHH17415.1"/>
    </source>
</evidence>
<dbReference type="AlphaFoldDB" id="A0A414W088"/>
<keyword evidence="2" id="KW-1133">Transmembrane helix</keyword>
<feature type="transmembrane region" description="Helical" evidence="2">
    <location>
        <begin position="37"/>
        <end position="61"/>
    </location>
</feature>
<dbReference type="InterPro" id="IPR003362">
    <property type="entry name" value="Bact_transf"/>
</dbReference>
<accession>A0A414W088</accession>
<organism evidence="4 5">
    <name type="scientific">Blautia obeum</name>
    <dbReference type="NCBI Taxonomy" id="40520"/>
    <lineage>
        <taxon>Bacteria</taxon>
        <taxon>Bacillati</taxon>
        <taxon>Bacillota</taxon>
        <taxon>Clostridia</taxon>
        <taxon>Lachnospirales</taxon>
        <taxon>Lachnospiraceae</taxon>
        <taxon>Blautia</taxon>
    </lineage>
</organism>
<evidence type="ECO:0000259" key="3">
    <source>
        <dbReference type="Pfam" id="PF02397"/>
    </source>
</evidence>
<evidence type="ECO:0000313" key="5">
    <source>
        <dbReference type="Proteomes" id="UP000284024"/>
    </source>
</evidence>
<proteinExistence type="inferred from homology"/>
<dbReference type="PANTHER" id="PTHR30576">
    <property type="entry name" value="COLANIC BIOSYNTHESIS UDP-GLUCOSE LIPID CARRIER TRANSFERASE"/>
    <property type="match status" value="1"/>
</dbReference>
<sequence length="232" mass="26711">MLLKKWEDLPSYMKCDEVRTYYDILSSKKYSLILKRIFDVLVASVLLVILAIPMIIIAVMIKLDSLGPVFYRQERVTTYGKHFKIHKFRTMVSNADKIGTAVTVENDNRITRVGAKLRGLRLDELPQVLDVLSGNMSFVGTRPETVKYVDKYKPEYMATLLLPAGITSEASIRYKDEATLLNITDDIDRVYVEDVLPGKMKYNLDSIKNFSFWREIVTVFRTVFAVLGEDYE</sequence>
<evidence type="ECO:0000256" key="1">
    <source>
        <dbReference type="ARBA" id="ARBA00006464"/>
    </source>
</evidence>
<comment type="caution">
    <text evidence="4">The sequence shown here is derived from an EMBL/GenBank/DDBJ whole genome shotgun (WGS) entry which is preliminary data.</text>
</comment>